<feature type="region of interest" description="Disordered" evidence="6">
    <location>
        <begin position="911"/>
        <end position="930"/>
    </location>
</feature>
<dbReference type="SUPFAM" id="SSF57756">
    <property type="entry name" value="Retrovirus zinc finger-like domains"/>
    <property type="match status" value="1"/>
</dbReference>
<keyword evidence="3" id="KW-0808">Transferase</keyword>
<comment type="cofactor">
    <cofactor evidence="1">
        <name>Mn(2+)</name>
        <dbReference type="ChEBI" id="CHEBI:29035"/>
    </cofactor>
</comment>
<organism evidence="8 9">
    <name type="scientific">Caenorhabditis japonica</name>
    <dbReference type="NCBI Taxonomy" id="281687"/>
    <lineage>
        <taxon>Eukaryota</taxon>
        <taxon>Metazoa</taxon>
        <taxon>Ecdysozoa</taxon>
        <taxon>Nematoda</taxon>
        <taxon>Chromadorea</taxon>
        <taxon>Rhabditida</taxon>
        <taxon>Rhabditina</taxon>
        <taxon>Rhabditomorpha</taxon>
        <taxon>Rhabditoidea</taxon>
        <taxon>Rhabditidae</taxon>
        <taxon>Peloderinae</taxon>
        <taxon>Caenorhabditis</taxon>
    </lineage>
</organism>
<feature type="compositionally biased region" description="Polar residues" evidence="6">
    <location>
        <begin position="543"/>
        <end position="557"/>
    </location>
</feature>
<evidence type="ECO:0000256" key="4">
    <source>
        <dbReference type="ARBA" id="ARBA00022723"/>
    </source>
</evidence>
<keyword evidence="9" id="KW-1185">Reference proteome</keyword>
<dbReference type="PROSITE" id="PS51379">
    <property type="entry name" value="4FE4S_FER_2"/>
    <property type="match status" value="1"/>
</dbReference>
<dbReference type="InterPro" id="IPR036875">
    <property type="entry name" value="Znf_CCHC_sf"/>
</dbReference>
<dbReference type="GO" id="GO:0031123">
    <property type="term" value="P:RNA 3'-end processing"/>
    <property type="evidence" value="ECO:0007669"/>
    <property type="project" value="TreeGrafter"/>
</dbReference>
<dbReference type="InterPro" id="IPR013087">
    <property type="entry name" value="Znf_C2H2_type"/>
</dbReference>
<protein>
    <submittedName>
        <fullName evidence="8">4Fe-4S ferredoxin-type domain-containing protein</fullName>
    </submittedName>
</protein>
<dbReference type="Proteomes" id="UP000005237">
    <property type="component" value="Unassembled WGS sequence"/>
</dbReference>
<evidence type="ECO:0000256" key="6">
    <source>
        <dbReference type="SAM" id="MobiDB-lite"/>
    </source>
</evidence>
<evidence type="ECO:0000256" key="3">
    <source>
        <dbReference type="ARBA" id="ARBA00022679"/>
    </source>
</evidence>
<keyword evidence="5" id="KW-0460">Magnesium</keyword>
<dbReference type="Gene3D" id="3.30.460.10">
    <property type="entry name" value="Beta Polymerase, domain 2"/>
    <property type="match status" value="1"/>
</dbReference>
<feature type="compositionally biased region" description="Basic and acidic residues" evidence="6">
    <location>
        <begin position="879"/>
        <end position="894"/>
    </location>
</feature>
<dbReference type="CDD" id="cd05402">
    <property type="entry name" value="NT_PAP_TUTase"/>
    <property type="match status" value="1"/>
</dbReference>
<dbReference type="GO" id="GO:0008270">
    <property type="term" value="F:zinc ion binding"/>
    <property type="evidence" value="ECO:0007669"/>
    <property type="project" value="InterPro"/>
</dbReference>
<evidence type="ECO:0000313" key="9">
    <source>
        <dbReference type="Proteomes" id="UP000005237"/>
    </source>
</evidence>
<dbReference type="Pfam" id="PF03828">
    <property type="entry name" value="PAP_assoc"/>
    <property type="match status" value="1"/>
</dbReference>
<evidence type="ECO:0000256" key="1">
    <source>
        <dbReference type="ARBA" id="ARBA00001936"/>
    </source>
</evidence>
<evidence type="ECO:0000313" key="8">
    <source>
        <dbReference type="EnsemblMetazoa" id="CJA17730.1"/>
    </source>
</evidence>
<dbReference type="InterPro" id="IPR017896">
    <property type="entry name" value="4Fe4S_Fe-S-bd"/>
</dbReference>
<dbReference type="PANTHER" id="PTHR12271:SF66">
    <property type="entry name" value="TERMINAL URIDYLYLTRANSFERASE TAILOR"/>
    <property type="match status" value="1"/>
</dbReference>
<dbReference type="PROSITE" id="PS00028">
    <property type="entry name" value="ZINC_FINGER_C2H2_1"/>
    <property type="match status" value="1"/>
</dbReference>
<evidence type="ECO:0000259" key="7">
    <source>
        <dbReference type="PROSITE" id="PS51379"/>
    </source>
</evidence>
<accession>A0A8R1I126</accession>
<dbReference type="GO" id="GO:0050265">
    <property type="term" value="F:RNA uridylyltransferase activity"/>
    <property type="evidence" value="ECO:0007669"/>
    <property type="project" value="EnsemblMetazoa"/>
</dbReference>
<feature type="compositionally biased region" description="Basic and acidic residues" evidence="6">
    <location>
        <begin position="917"/>
        <end position="927"/>
    </location>
</feature>
<dbReference type="GO" id="GO:0003676">
    <property type="term" value="F:nucleic acid binding"/>
    <property type="evidence" value="ECO:0007669"/>
    <property type="project" value="InterPro"/>
</dbReference>
<keyword evidence="4" id="KW-0479">Metal-binding</keyword>
<reference evidence="8" key="2">
    <citation type="submission" date="2022-06" db="UniProtKB">
        <authorList>
            <consortium name="EnsemblMetazoa"/>
        </authorList>
    </citation>
    <scope>IDENTIFICATION</scope>
    <source>
        <strain evidence="8">DF5081</strain>
    </source>
</reference>
<dbReference type="GO" id="GO:0043186">
    <property type="term" value="C:P granule"/>
    <property type="evidence" value="ECO:0007669"/>
    <property type="project" value="EnsemblMetazoa"/>
</dbReference>
<dbReference type="EnsemblMetazoa" id="CJA17730.1">
    <property type="protein sequence ID" value="CJA17730.1"/>
    <property type="gene ID" value="WBGene00136934"/>
</dbReference>
<dbReference type="InterPro" id="IPR002058">
    <property type="entry name" value="PAP_assoc"/>
</dbReference>
<feature type="domain" description="4Fe-4S ferredoxin-type" evidence="7">
    <location>
        <begin position="985"/>
        <end position="1017"/>
    </location>
</feature>
<feature type="region of interest" description="Disordered" evidence="6">
    <location>
        <begin position="879"/>
        <end position="906"/>
    </location>
</feature>
<dbReference type="PANTHER" id="PTHR12271">
    <property type="entry name" value="POLY A POLYMERASE CID PAP -RELATED"/>
    <property type="match status" value="1"/>
</dbReference>
<dbReference type="GO" id="GO:0048471">
    <property type="term" value="C:perinuclear region of cytoplasm"/>
    <property type="evidence" value="ECO:0007669"/>
    <property type="project" value="EnsemblMetazoa"/>
</dbReference>
<comment type="cofactor">
    <cofactor evidence="2">
        <name>Mg(2+)</name>
        <dbReference type="ChEBI" id="CHEBI:18420"/>
    </cofactor>
</comment>
<dbReference type="GO" id="GO:0000794">
    <property type="term" value="C:condensed nuclear chromosome"/>
    <property type="evidence" value="ECO:0007669"/>
    <property type="project" value="EnsemblMetazoa"/>
</dbReference>
<name>A0A8R1I126_CAEJA</name>
<dbReference type="Pfam" id="PF22600">
    <property type="entry name" value="MTPAP-like_central"/>
    <property type="match status" value="1"/>
</dbReference>
<reference evidence="9" key="1">
    <citation type="submission" date="2010-08" db="EMBL/GenBank/DDBJ databases">
        <authorList>
            <consortium name="Caenorhabditis japonica Sequencing Consortium"/>
            <person name="Wilson R.K."/>
        </authorList>
    </citation>
    <scope>NUCLEOTIDE SEQUENCE [LARGE SCALE GENOMIC DNA]</scope>
    <source>
        <strain evidence="9">DF5081</strain>
    </source>
</reference>
<dbReference type="Gene3D" id="1.10.1410.10">
    <property type="match status" value="2"/>
</dbReference>
<dbReference type="InterPro" id="IPR043519">
    <property type="entry name" value="NT_sf"/>
</dbReference>
<evidence type="ECO:0000256" key="5">
    <source>
        <dbReference type="ARBA" id="ARBA00022842"/>
    </source>
</evidence>
<feature type="region of interest" description="Disordered" evidence="6">
    <location>
        <begin position="1"/>
        <end position="61"/>
    </location>
</feature>
<sequence>MSDEVVQGKNRNKGTAKKQPQKSKGQKEKTTQPPEKPSTTSPVQPTPQRPNHSKILQKPKLQILKRVDNSSAKPTAFPLMQVNTNPPPLMQMNKNPALRIKPSKTGPVDLPEESMNVTTRQAEANRKQTTAYYFSEKPGTAVSAHEFQESVQYRISNFPLERNMDILIDKKINLLIMPTSGRCRALYIRVKSQSTDSTVATGALLKLDANDKEIRKACKETIDNFYSVLEMSSSDRYPYCVASEEFLVSCHIKRVEERREAFPEAIYYCEKCDYHINTMGHARSHLESSTHFDEVERQQQREKLLDAIPEPTQAHLKAVNKVLKTALEEYKKSLQIKEDREKLFGRISSYLSASILSVVGSSGITLMPFGSATYNAVLSDSDFNVAFTTELPEGTPIFTFLEKIRSLISQDGHKADHSMDMGTSSTIIFTYDSVRVRLCWFSNFNNRSQLYLTQLIHTYTSLKPEVTQFLQLIRIWASKAQVDSKNRSRIGLPRYGFDLMAIHYLQQSAYLPVLHEMYAEGGKESEENFRKKRDDDDEEVNKTKCSQNPDDTSNQSKEQPEEARQRRMRLMSRYLDDPEKIYAAFPSLCEPWNLAKIWIGFFQYYVRLHREVVVQITQRSPMARDLNRWNKKVLHVVDPFRSDNVLSIPKVSTWQPHYFNCLLVTYLSFAVPRTVKGPMMEWALTQNKTSSTKKKKESVTTPNCVRPQARIVTSETIDEDSIAEYWTVDDCELNQYQDDLRRRLTFDGIKLNDLKCEDVEIDEHVSHIYSCRTMRRVQRLHANDDPNWEMMGQLSENGLLKRRFEKKLFRKNRKQVDNENGVSSQVQVCTVMMSHTTLESIDAEVIGQNGVNDELSSSSYTDHNLMVAMDAECGDFRKEPKNLDEFNSDPKESNKQNTPIDLDNSVDLVETSSKLSKASEEEVHESKASTGSTFIARKTALNRKETKICTEEFFIKEKNVPSNLQSRVAEMTEADYVFNFTPESFSDGYEMEMKCTHCDGSHCVESCPMMEIPPIEKFASRTPNELKDIDEIIDKYYKEHVLDERRLELLKDKVGELEKYLQKCYREDVNLTIFGSVMTGLGVDCSDIDICLRFGEGDEPPKGITPKDVIQKVEKQLRKCNLTKSVLAIISAKVPIVKFQMRLANNDLVDVDLSYYNILALYNTQLLKEYTFWTPDNRFSKLALFIKSWAKSCDIGDASRGSLSSYAHIILLISFLQQCDPPVLPRLQEDFRNGNGESRIVEKWDTFFVQAEQKFITNWAKNKETCAQLLIGYMDYYSRFDFRNFVVQCRREMILCKMEKDWPKPLCVEDPFDLNHNLSSGITKRMFVFIMKVFISSRAAFMSHKPDCPRDSNFLGAYRDQLFRACSQGTAPNDRQCHLCHRIGHFYESCPQRKETRMRLGSKSSNSSYRSLGNNGASEEVERLVYHKRTFYRRFNR</sequence>
<feature type="compositionally biased region" description="Basic and acidic residues" evidence="6">
    <location>
        <begin position="524"/>
        <end position="534"/>
    </location>
</feature>
<dbReference type="GO" id="GO:1990817">
    <property type="term" value="F:poly(A) RNA polymerase activity"/>
    <property type="evidence" value="ECO:0007669"/>
    <property type="project" value="UniProtKB-ARBA"/>
</dbReference>
<feature type="region of interest" description="Disordered" evidence="6">
    <location>
        <begin position="524"/>
        <end position="566"/>
    </location>
</feature>
<evidence type="ECO:0000256" key="2">
    <source>
        <dbReference type="ARBA" id="ARBA00001946"/>
    </source>
</evidence>
<dbReference type="SUPFAM" id="SSF81631">
    <property type="entry name" value="PAP/OAS1 substrate-binding domain"/>
    <property type="match status" value="2"/>
</dbReference>
<dbReference type="InterPro" id="IPR054708">
    <property type="entry name" value="MTPAP-like_central"/>
</dbReference>
<feature type="compositionally biased region" description="Basic residues" evidence="6">
    <location>
        <begin position="10"/>
        <end position="21"/>
    </location>
</feature>
<proteinExistence type="predicted"/>
<dbReference type="SUPFAM" id="SSF81301">
    <property type="entry name" value="Nucleotidyltransferase"/>
    <property type="match status" value="1"/>
</dbReference>